<comment type="caution">
    <text evidence="3">The sequence shown here is derived from an EMBL/GenBank/DDBJ whole genome shotgun (WGS) entry which is preliminary data.</text>
</comment>
<organism evidence="3 4">
    <name type="scientific">Streptomyces xanthochromogenes</name>
    <dbReference type="NCBI Taxonomy" id="67384"/>
    <lineage>
        <taxon>Bacteria</taxon>
        <taxon>Bacillati</taxon>
        <taxon>Actinomycetota</taxon>
        <taxon>Actinomycetes</taxon>
        <taxon>Kitasatosporales</taxon>
        <taxon>Streptomycetaceae</taxon>
        <taxon>Streptomyces</taxon>
    </lineage>
</organism>
<dbReference type="SMART" id="SM00065">
    <property type="entry name" value="GAF"/>
    <property type="match status" value="1"/>
</dbReference>
<dbReference type="InterPro" id="IPR042070">
    <property type="entry name" value="PucR_C-HTH_sf"/>
</dbReference>
<dbReference type="Pfam" id="PF13556">
    <property type="entry name" value="HTH_30"/>
    <property type="match status" value="1"/>
</dbReference>
<dbReference type="EMBL" id="BMUU01000005">
    <property type="protein sequence ID" value="GGY35773.1"/>
    <property type="molecule type" value="Genomic_DNA"/>
</dbReference>
<dbReference type="Gene3D" id="3.30.450.40">
    <property type="match status" value="1"/>
</dbReference>
<accession>A0ABQ3A8N7</accession>
<protein>
    <recommendedName>
        <fullName evidence="2">GAF domain-containing protein</fullName>
    </recommendedName>
</protein>
<name>A0ABQ3A8N7_9ACTN</name>
<dbReference type="InterPro" id="IPR029016">
    <property type="entry name" value="GAF-like_dom_sf"/>
</dbReference>
<proteinExistence type="inferred from homology"/>
<evidence type="ECO:0000259" key="2">
    <source>
        <dbReference type="SMART" id="SM00065"/>
    </source>
</evidence>
<dbReference type="InterPro" id="IPR025736">
    <property type="entry name" value="PucR_C-HTH_dom"/>
</dbReference>
<dbReference type="PANTHER" id="PTHR33744:SF1">
    <property type="entry name" value="DNA-BINDING TRANSCRIPTIONAL ACTIVATOR ADER"/>
    <property type="match status" value="1"/>
</dbReference>
<dbReference type="SUPFAM" id="SSF55781">
    <property type="entry name" value="GAF domain-like"/>
    <property type="match status" value="1"/>
</dbReference>
<dbReference type="PANTHER" id="PTHR33744">
    <property type="entry name" value="CARBOHYDRATE DIACID REGULATOR"/>
    <property type="match status" value="1"/>
</dbReference>
<feature type="domain" description="GAF" evidence="2">
    <location>
        <begin position="36"/>
        <end position="186"/>
    </location>
</feature>
<comment type="similarity">
    <text evidence="1">Belongs to the CdaR family.</text>
</comment>
<dbReference type="Pfam" id="PF17853">
    <property type="entry name" value="GGDEF_2"/>
    <property type="match status" value="1"/>
</dbReference>
<evidence type="ECO:0000256" key="1">
    <source>
        <dbReference type="ARBA" id="ARBA00006754"/>
    </source>
</evidence>
<dbReference type="Pfam" id="PF01590">
    <property type="entry name" value="GAF"/>
    <property type="match status" value="1"/>
</dbReference>
<dbReference type="InterPro" id="IPR003018">
    <property type="entry name" value="GAF"/>
</dbReference>
<dbReference type="InterPro" id="IPR041522">
    <property type="entry name" value="CdaR_GGDEF"/>
</dbReference>
<sequence length="604" mass="64740">MHLVEEVQNARDSRRRRENGLAELVETARELTVPHDLESLLRLVAQRVKRLLNLDMTCVALQDAHQDLYIHTCEGSTTALVIGHPIRDSRGLGQRALMSGAPLWTADYLGDDSIAHSLASDAVVRAEGVRALLAVPLRNGGSSIGVLYATMRTVRHFTPEEISLVDSFAALATVAIERADRLDRASNEVSELELDRFRTRTRLVRLQQLSEAHSSTMDLLLSGADLDTVAKAMGDALDGALQLRDTSGHFLAGSAELPDLDEDALAAATLDAHTYRRPVAASGTTWVAPVTAGAEELGTLVLCPATALVGGDEWLLQLTAHAFAIQLLLQRSAAVAEGSVRDDLFNELLTTGHSGQNELKVQGAGRLGVDLEVPHVLLVVRPEGGEPGRAVAWGSSYAHRVTGLKTVRDGCVVLLVPGRDTSAIARSVADELSPLLGHPVSVGAAGPGRGADEVARMYQEAKRCLDALTALNRTGSVASMRDLGFLGLLLSDDHDAGLFIETAIGPVLGYDSDRLTHLTGTLEAYIRSGASPTSAAEALHVHPNTVSRRLERITELLGARWQQPDRLLDIQLALRLHRIREVLIRQPGTGTGHADTGTTPRAMP</sequence>
<dbReference type="Gene3D" id="1.10.10.2840">
    <property type="entry name" value="PucR C-terminal helix-turn-helix domain"/>
    <property type="match status" value="1"/>
</dbReference>
<keyword evidence="4" id="KW-1185">Reference proteome</keyword>
<reference evidence="4" key="1">
    <citation type="journal article" date="2019" name="Int. J. Syst. Evol. Microbiol.">
        <title>The Global Catalogue of Microorganisms (GCM) 10K type strain sequencing project: providing services to taxonomists for standard genome sequencing and annotation.</title>
        <authorList>
            <consortium name="The Broad Institute Genomics Platform"/>
            <consortium name="The Broad Institute Genome Sequencing Center for Infectious Disease"/>
            <person name="Wu L."/>
            <person name="Ma J."/>
        </authorList>
    </citation>
    <scope>NUCLEOTIDE SEQUENCE [LARGE SCALE GENOMIC DNA]</scope>
    <source>
        <strain evidence="4">JCM 4594</strain>
    </source>
</reference>
<dbReference type="Proteomes" id="UP000600946">
    <property type="component" value="Unassembled WGS sequence"/>
</dbReference>
<evidence type="ECO:0000313" key="3">
    <source>
        <dbReference type="EMBL" id="GGY35773.1"/>
    </source>
</evidence>
<gene>
    <name evidence="3" type="ORF">GCM10010326_31980</name>
</gene>
<evidence type="ECO:0000313" key="4">
    <source>
        <dbReference type="Proteomes" id="UP000600946"/>
    </source>
</evidence>
<dbReference type="InterPro" id="IPR051448">
    <property type="entry name" value="CdaR-like_regulators"/>
</dbReference>